<evidence type="ECO:0000313" key="2">
    <source>
        <dbReference type="Proteomes" id="UP001302367"/>
    </source>
</evidence>
<dbReference type="GeneID" id="90644884"/>
<gene>
    <name evidence="1" type="ORF">RHO25_012820</name>
</gene>
<protein>
    <submittedName>
        <fullName evidence="1">Uncharacterized protein</fullName>
    </submittedName>
</protein>
<keyword evidence="2" id="KW-1185">Reference proteome</keyword>
<reference evidence="1 2" key="1">
    <citation type="submission" date="2023-09" db="EMBL/GenBank/DDBJ databases">
        <title>Complete-Gapless Cercospora beticola genome.</title>
        <authorList>
            <person name="Wyatt N.A."/>
            <person name="Spanner R.E."/>
            <person name="Bolton M.D."/>
        </authorList>
    </citation>
    <scope>NUCLEOTIDE SEQUENCE [LARGE SCALE GENOMIC DNA]</scope>
    <source>
        <strain evidence="1">Cb09-40</strain>
    </source>
</reference>
<dbReference type="RefSeq" id="XP_065459667.1">
    <property type="nucleotide sequence ID" value="XM_065603595.1"/>
</dbReference>
<organism evidence="1 2">
    <name type="scientific">Cercospora beticola</name>
    <name type="common">Sugarbeet leaf spot fungus</name>
    <dbReference type="NCBI Taxonomy" id="122368"/>
    <lineage>
        <taxon>Eukaryota</taxon>
        <taxon>Fungi</taxon>
        <taxon>Dikarya</taxon>
        <taxon>Ascomycota</taxon>
        <taxon>Pezizomycotina</taxon>
        <taxon>Dothideomycetes</taxon>
        <taxon>Dothideomycetidae</taxon>
        <taxon>Mycosphaerellales</taxon>
        <taxon>Mycosphaerellaceae</taxon>
        <taxon>Cercospora</taxon>
    </lineage>
</organism>
<dbReference type="Proteomes" id="UP001302367">
    <property type="component" value="Chromosome 9"/>
</dbReference>
<dbReference type="EMBL" id="CP134192">
    <property type="protein sequence ID" value="WPB08156.1"/>
    <property type="molecule type" value="Genomic_DNA"/>
</dbReference>
<accession>A0ABZ0P8P9</accession>
<proteinExistence type="predicted"/>
<evidence type="ECO:0000313" key="1">
    <source>
        <dbReference type="EMBL" id="WPB08156.1"/>
    </source>
</evidence>
<sequence length="118" mass="13851">MQVRKEKDSRRLIPRKKAFRKHWNDHAKNTSACVKQFLKANRTTYSIDDKDYIACRTCFRAQLPCIRWSAAAKQFYVCLLPKVSRGGGEFDEAWDYIHPEKNMSAELEDEHGILWTGK</sequence>
<name>A0ABZ0P8P9_CERBT</name>